<sequence length="172" mass="18125">MLDEQQRTTGGTKFDATLPDGTKVGDVRLSGGEKAAKITDEQAFVEWAHKTFPSEAITKLVRPVPARLVKAVQPKFVALLLEQMTAAGVAQVHDAETGELFDVPGVEIKPSRARTHSVNFTRASKVKRAGRELVADAWRSGILAPIVLPALAPPAPTAAPAPAAADESEAAA</sequence>
<evidence type="ECO:0000313" key="3">
    <source>
        <dbReference type="Proteomes" id="UP000619355"/>
    </source>
</evidence>
<evidence type="ECO:0000313" key="2">
    <source>
        <dbReference type="EMBL" id="GHG46618.1"/>
    </source>
</evidence>
<feature type="region of interest" description="Disordered" evidence="1">
    <location>
        <begin position="1"/>
        <end position="26"/>
    </location>
</feature>
<dbReference type="AlphaFoldDB" id="A0A919EVD7"/>
<accession>A0A919EVD7</accession>
<comment type="caution">
    <text evidence="2">The sequence shown here is derived from an EMBL/GenBank/DDBJ whole genome shotgun (WGS) entry which is preliminary data.</text>
</comment>
<dbReference type="EMBL" id="BNBF01000006">
    <property type="protein sequence ID" value="GHG46618.1"/>
    <property type="molecule type" value="Genomic_DNA"/>
</dbReference>
<evidence type="ECO:0000256" key="1">
    <source>
        <dbReference type="SAM" id="MobiDB-lite"/>
    </source>
</evidence>
<name>A0A919EVD7_9ACTN</name>
<protein>
    <submittedName>
        <fullName evidence="2">Uncharacterized protein</fullName>
    </submittedName>
</protein>
<reference evidence="3" key="1">
    <citation type="journal article" date="2019" name="Int. J. Syst. Evol. Microbiol.">
        <title>The Global Catalogue of Microorganisms (GCM) 10K type strain sequencing project: providing services to taxonomists for standard genome sequencing and annotation.</title>
        <authorList>
            <consortium name="The Broad Institute Genomics Platform"/>
            <consortium name="The Broad Institute Genome Sequencing Center for Infectious Disease"/>
            <person name="Wu L."/>
            <person name="Ma J."/>
        </authorList>
    </citation>
    <scope>NUCLEOTIDE SEQUENCE [LARGE SCALE GENOMIC DNA]</scope>
    <source>
        <strain evidence="3">JCM 4253</strain>
    </source>
</reference>
<keyword evidence="3" id="KW-1185">Reference proteome</keyword>
<gene>
    <name evidence="2" type="ORF">GCM10018980_25710</name>
</gene>
<proteinExistence type="predicted"/>
<dbReference type="Proteomes" id="UP000619355">
    <property type="component" value="Unassembled WGS sequence"/>
</dbReference>
<organism evidence="2 3">
    <name type="scientific">Streptomyces capoamus</name>
    <dbReference type="NCBI Taxonomy" id="68183"/>
    <lineage>
        <taxon>Bacteria</taxon>
        <taxon>Bacillati</taxon>
        <taxon>Actinomycetota</taxon>
        <taxon>Actinomycetes</taxon>
        <taxon>Kitasatosporales</taxon>
        <taxon>Streptomycetaceae</taxon>
        <taxon>Streptomyces</taxon>
    </lineage>
</organism>